<evidence type="ECO:0000313" key="12">
    <source>
        <dbReference type="Proteomes" id="UP001149079"/>
    </source>
</evidence>
<dbReference type="SMART" id="SM00768">
    <property type="entry name" value="X8"/>
    <property type="match status" value="1"/>
</dbReference>
<keyword evidence="3 8" id="KW-0732">Signal</keyword>
<keyword evidence="8" id="KW-0336">GPI-anchor</keyword>
<evidence type="ECO:0000256" key="2">
    <source>
        <dbReference type="ARBA" id="ARBA00007528"/>
    </source>
</evidence>
<dbReference type="AlphaFoldDB" id="A0A9W9KZK6"/>
<keyword evidence="6 8" id="KW-0449">Lipoprotein</keyword>
<organism evidence="11 12">
    <name type="scientific">Penicillium bovifimosum</name>
    <dbReference type="NCBI Taxonomy" id="126998"/>
    <lineage>
        <taxon>Eukaryota</taxon>
        <taxon>Fungi</taxon>
        <taxon>Dikarya</taxon>
        <taxon>Ascomycota</taxon>
        <taxon>Pezizomycotina</taxon>
        <taxon>Eurotiomycetes</taxon>
        <taxon>Eurotiomycetidae</taxon>
        <taxon>Eurotiales</taxon>
        <taxon>Aspergillaceae</taxon>
        <taxon>Penicillium</taxon>
    </lineage>
</organism>
<feature type="signal peptide" evidence="8">
    <location>
        <begin position="1"/>
        <end position="17"/>
    </location>
</feature>
<dbReference type="SUPFAM" id="SSF51445">
    <property type="entry name" value="(Trans)glycosidases"/>
    <property type="match status" value="1"/>
</dbReference>
<dbReference type="InterPro" id="IPR012946">
    <property type="entry name" value="X8"/>
</dbReference>
<keyword evidence="4" id="KW-1015">Disulfide bond</keyword>
<dbReference type="GO" id="GO:0042124">
    <property type="term" value="F:1,3-beta-glucanosyltransferase activity"/>
    <property type="evidence" value="ECO:0007669"/>
    <property type="project" value="TreeGrafter"/>
</dbReference>
<evidence type="ECO:0000259" key="10">
    <source>
        <dbReference type="SMART" id="SM00768"/>
    </source>
</evidence>
<name>A0A9W9KZK6_9EURO</name>
<dbReference type="Pfam" id="PF07983">
    <property type="entry name" value="X8"/>
    <property type="match status" value="1"/>
</dbReference>
<evidence type="ECO:0000256" key="4">
    <source>
        <dbReference type="ARBA" id="ARBA00023157"/>
    </source>
</evidence>
<feature type="region of interest" description="Disordered" evidence="9">
    <location>
        <begin position="470"/>
        <end position="495"/>
    </location>
</feature>
<dbReference type="EMBL" id="JAPQKL010000005">
    <property type="protein sequence ID" value="KAJ5129139.1"/>
    <property type="molecule type" value="Genomic_DNA"/>
</dbReference>
<keyword evidence="8" id="KW-0808">Transferase</keyword>
<evidence type="ECO:0000256" key="8">
    <source>
        <dbReference type="RuleBase" id="RU361209"/>
    </source>
</evidence>
<evidence type="ECO:0000256" key="7">
    <source>
        <dbReference type="ARBA" id="ARBA00025026"/>
    </source>
</evidence>
<sequence length="532" mass="57285">MKFSAIALATLLGAAVADLDPIVIKGTKFFYSSNDTQFYMRGIAYQQESTDSNSYKDPLADAEACARDVPILQELRTNVIRTYAINPTADHSACMKLLQDAGIYVISDLSEPKLSIDRDDPFWNTELFQRYTDVVDELSQYSNVIGFFAGNEVSNNIATSDASAFVKAAVRDTKRHIKKKGYRPMGVGYATADVSSIRANMADYFDCEDTDEAIDFWGYNIYSWCGSSSTYARSGYKDRTEEFANYSVPVFFAEYGCNEVKPRTFTDVKALYEDPMAEVWSGGIVYMYFQEANDYGLVSVIDSTSVKTLPDFKYYSSQIAKVNPTGTKKASYTPTLAALRSCPTVNSKWGAEASPLPPVADAGLCECMYDASACVVSESLDSKRYAKLFSTVCGYTDCSGLEANATTGEYGAYSMCSTKEKLAFALNKYYIEQDRAADACDFAGSATVKSVSKATGSCAAQMKEAGAAGVGTVTTEGDGKGRSSSSSDDASTSATSSSAGVISIHPSTSFGSFQVAAYIATAVLAGVGMIAL</sequence>
<feature type="chain" id="PRO_5041013291" description="1,3-beta-glucanosyltransferase" evidence="8">
    <location>
        <begin position="18"/>
        <end position="532"/>
    </location>
</feature>
<proteinExistence type="inferred from homology"/>
<evidence type="ECO:0000313" key="11">
    <source>
        <dbReference type="EMBL" id="KAJ5129139.1"/>
    </source>
</evidence>
<accession>A0A9W9KZK6</accession>
<comment type="similarity">
    <text evidence="2 8">Belongs to the glycosyl hydrolase 72 family.</text>
</comment>
<dbReference type="PANTHER" id="PTHR31468:SF9">
    <property type="entry name" value="1,3-BETA-GLUCANOSYLTRANSFERASE"/>
    <property type="match status" value="1"/>
</dbReference>
<dbReference type="GO" id="GO:0005886">
    <property type="term" value="C:plasma membrane"/>
    <property type="evidence" value="ECO:0007669"/>
    <property type="project" value="UniProtKB-SubCell"/>
</dbReference>
<keyword evidence="8" id="KW-0472">Membrane</keyword>
<dbReference type="GO" id="GO:0071970">
    <property type="term" value="P:fungal-type cell wall (1-&gt;3)-beta-D-glucan biosynthetic process"/>
    <property type="evidence" value="ECO:0007669"/>
    <property type="project" value="TreeGrafter"/>
</dbReference>
<protein>
    <recommendedName>
        <fullName evidence="8">1,3-beta-glucanosyltransferase</fullName>
        <ecNumber evidence="8">2.4.1.-</ecNumber>
    </recommendedName>
</protein>
<keyword evidence="12" id="KW-1185">Reference proteome</keyword>
<feature type="domain" description="X8" evidence="10">
    <location>
        <begin position="372"/>
        <end position="460"/>
    </location>
</feature>
<dbReference type="Gene3D" id="3.20.20.80">
    <property type="entry name" value="Glycosidases"/>
    <property type="match status" value="1"/>
</dbReference>
<evidence type="ECO:0000256" key="9">
    <source>
        <dbReference type="SAM" id="MobiDB-lite"/>
    </source>
</evidence>
<reference evidence="11" key="2">
    <citation type="journal article" date="2023" name="IMA Fungus">
        <title>Comparative genomic study of the Penicillium genus elucidates a diverse pangenome and 15 lateral gene transfer events.</title>
        <authorList>
            <person name="Petersen C."/>
            <person name="Sorensen T."/>
            <person name="Nielsen M.R."/>
            <person name="Sondergaard T.E."/>
            <person name="Sorensen J.L."/>
            <person name="Fitzpatrick D.A."/>
            <person name="Frisvad J.C."/>
            <person name="Nielsen K.L."/>
        </authorList>
    </citation>
    <scope>NUCLEOTIDE SEQUENCE</scope>
    <source>
        <strain evidence="11">IBT 22155</strain>
    </source>
</reference>
<evidence type="ECO:0000256" key="5">
    <source>
        <dbReference type="ARBA" id="ARBA00023180"/>
    </source>
</evidence>
<dbReference type="InterPro" id="IPR017853">
    <property type="entry name" value="GH"/>
</dbReference>
<dbReference type="EC" id="2.4.1.-" evidence="8"/>
<dbReference type="RefSeq" id="XP_056519518.1">
    <property type="nucleotide sequence ID" value="XM_056665922.1"/>
</dbReference>
<keyword evidence="5" id="KW-0325">Glycoprotein</keyword>
<evidence type="ECO:0000256" key="1">
    <source>
        <dbReference type="ARBA" id="ARBA00004609"/>
    </source>
</evidence>
<dbReference type="OrthoDB" id="421038at2759"/>
<dbReference type="Proteomes" id="UP001149079">
    <property type="component" value="Unassembled WGS sequence"/>
</dbReference>
<comment type="caution">
    <text evidence="11">The sequence shown here is derived from an EMBL/GenBank/DDBJ whole genome shotgun (WGS) entry which is preliminary data.</text>
</comment>
<feature type="compositionally biased region" description="Low complexity" evidence="9">
    <location>
        <begin position="483"/>
        <end position="495"/>
    </location>
</feature>
<dbReference type="FunFam" id="3.20.20.80:FF:000038">
    <property type="entry name" value="1,3-beta-glucanosyltransferase"/>
    <property type="match status" value="1"/>
</dbReference>
<dbReference type="PANTHER" id="PTHR31468">
    <property type="entry name" value="1,3-BETA-GLUCANOSYLTRANSFERASE GAS1"/>
    <property type="match status" value="1"/>
</dbReference>
<dbReference type="InterPro" id="IPR004886">
    <property type="entry name" value="Glucanosyltransferase"/>
</dbReference>
<dbReference type="GO" id="GO:0098552">
    <property type="term" value="C:side of membrane"/>
    <property type="evidence" value="ECO:0007669"/>
    <property type="project" value="UniProtKB-KW"/>
</dbReference>
<dbReference type="Gene3D" id="1.20.58.1040">
    <property type="match status" value="1"/>
</dbReference>
<evidence type="ECO:0000256" key="6">
    <source>
        <dbReference type="ARBA" id="ARBA00023288"/>
    </source>
</evidence>
<reference evidence="11" key="1">
    <citation type="submission" date="2022-11" db="EMBL/GenBank/DDBJ databases">
        <authorList>
            <person name="Petersen C."/>
        </authorList>
    </citation>
    <scope>NUCLEOTIDE SEQUENCE</scope>
    <source>
        <strain evidence="11">IBT 22155</strain>
    </source>
</reference>
<dbReference type="GO" id="GO:0031505">
    <property type="term" value="P:fungal-type cell wall organization"/>
    <property type="evidence" value="ECO:0007669"/>
    <property type="project" value="TreeGrafter"/>
</dbReference>
<comment type="subcellular location">
    <subcellularLocation>
        <location evidence="1 8">Cell membrane</location>
        <topology evidence="1 8">Lipid-anchor</topology>
        <topology evidence="1 8">GPI-anchor</topology>
    </subcellularLocation>
</comment>
<evidence type="ECO:0000256" key="3">
    <source>
        <dbReference type="ARBA" id="ARBA00022729"/>
    </source>
</evidence>
<comment type="function">
    <text evidence="7">Splits internally a 1,3-beta-glucan molecule and transfers the newly generated reducing end (the donor) to the non-reducing end of another 1,3-beta-glucan molecule (the acceptor) forming a 1,3-beta linkage, resulting in the elongation of 1,3-beta-glucan chains in the cell wall. Involved in cell wall morphogenesis.</text>
</comment>
<dbReference type="Pfam" id="PF03198">
    <property type="entry name" value="Glyco_hydro_72"/>
    <property type="match status" value="1"/>
</dbReference>
<gene>
    <name evidence="11" type="ORF">N7515_005178</name>
</gene>
<dbReference type="GeneID" id="81405092"/>